<evidence type="ECO:0000256" key="4">
    <source>
        <dbReference type="ARBA" id="ARBA00022692"/>
    </source>
</evidence>
<evidence type="ECO:0000256" key="6">
    <source>
        <dbReference type="ARBA" id="ARBA00023136"/>
    </source>
</evidence>
<organism evidence="11 12">
    <name type="scientific">Drosophila willistoni</name>
    <name type="common">Fruit fly</name>
    <dbReference type="NCBI Taxonomy" id="7260"/>
    <lineage>
        <taxon>Eukaryota</taxon>
        <taxon>Metazoa</taxon>
        <taxon>Ecdysozoa</taxon>
        <taxon>Arthropoda</taxon>
        <taxon>Hexapoda</taxon>
        <taxon>Insecta</taxon>
        <taxon>Pterygota</taxon>
        <taxon>Neoptera</taxon>
        <taxon>Endopterygota</taxon>
        <taxon>Diptera</taxon>
        <taxon>Brachycera</taxon>
        <taxon>Muscomorpha</taxon>
        <taxon>Ephydroidea</taxon>
        <taxon>Drosophilidae</taxon>
        <taxon>Drosophila</taxon>
        <taxon>Sophophora</taxon>
    </lineage>
</organism>
<keyword evidence="3" id="KW-1003">Cell membrane</keyword>
<evidence type="ECO:0008006" key="13">
    <source>
        <dbReference type="Google" id="ProtNLM"/>
    </source>
</evidence>
<dbReference type="EMBL" id="CH963857">
    <property type="protein sequence ID" value="EDW76185.1"/>
    <property type="molecule type" value="Genomic_DNA"/>
</dbReference>
<feature type="transmembrane region" description="Helical" evidence="7">
    <location>
        <begin position="20"/>
        <end position="39"/>
    </location>
</feature>
<feature type="transmembrane region" description="Helical" evidence="7">
    <location>
        <begin position="433"/>
        <end position="460"/>
    </location>
</feature>
<dbReference type="PhylomeDB" id="B4MUJ0"/>
<evidence type="ECO:0000256" key="7">
    <source>
        <dbReference type="SAM" id="Phobius"/>
    </source>
</evidence>
<dbReference type="OrthoDB" id="6075923at2759"/>
<evidence type="ECO:0000256" key="2">
    <source>
        <dbReference type="ARBA" id="ARBA00009033"/>
    </source>
</evidence>
<dbReference type="PANTHER" id="PTHR10590">
    <property type="entry name" value="SODIUM/NUCLEOSIDE COTRANSPORTER"/>
    <property type="match status" value="1"/>
</dbReference>
<evidence type="ECO:0000256" key="5">
    <source>
        <dbReference type="ARBA" id="ARBA00022989"/>
    </source>
</evidence>
<dbReference type="Pfam" id="PF01773">
    <property type="entry name" value="Nucleos_tra2_N"/>
    <property type="match status" value="1"/>
</dbReference>
<feature type="transmembrane region" description="Helical" evidence="7">
    <location>
        <begin position="225"/>
        <end position="245"/>
    </location>
</feature>
<feature type="transmembrane region" description="Helical" evidence="7">
    <location>
        <begin position="574"/>
        <end position="597"/>
    </location>
</feature>
<name>B4MUJ0_DROWI</name>
<protein>
    <recommendedName>
        <fullName evidence="13">Sodium/nucleoside cotransporter</fullName>
    </recommendedName>
</protein>
<dbReference type="AlphaFoldDB" id="B4MUJ0"/>
<evidence type="ECO:0000259" key="8">
    <source>
        <dbReference type="Pfam" id="PF01773"/>
    </source>
</evidence>
<gene>
    <name evidence="11" type="primary">Dwil\GK14798</name>
    <name evidence="11" type="ORF">Dwil_GK14798</name>
</gene>
<dbReference type="HOGENOM" id="CLU_016813_3_1_1"/>
<comment type="subcellular location">
    <subcellularLocation>
        <location evidence="1">Cell membrane</location>
        <topology evidence="1">Multi-pass membrane protein</topology>
    </subcellularLocation>
</comment>
<dbReference type="Proteomes" id="UP000007798">
    <property type="component" value="Unassembled WGS sequence"/>
</dbReference>
<keyword evidence="6 7" id="KW-0472">Membrane</keyword>
<evidence type="ECO:0000313" key="12">
    <source>
        <dbReference type="Proteomes" id="UP000007798"/>
    </source>
</evidence>
<evidence type="ECO:0000256" key="1">
    <source>
        <dbReference type="ARBA" id="ARBA00004651"/>
    </source>
</evidence>
<dbReference type="InParanoid" id="B4MUJ0"/>
<proteinExistence type="inferred from homology"/>
<feature type="transmembrane region" description="Helical" evidence="7">
    <location>
        <begin position="315"/>
        <end position="338"/>
    </location>
</feature>
<keyword evidence="12" id="KW-1185">Reference proteome</keyword>
<accession>B4MUJ0</accession>
<evidence type="ECO:0000259" key="9">
    <source>
        <dbReference type="Pfam" id="PF07662"/>
    </source>
</evidence>
<dbReference type="InterPro" id="IPR008276">
    <property type="entry name" value="C_nuclsd_transpt"/>
</dbReference>
<feature type="transmembrane region" description="Helical" evidence="7">
    <location>
        <begin position="467"/>
        <end position="488"/>
    </location>
</feature>
<dbReference type="Pfam" id="PF07670">
    <property type="entry name" value="Gate"/>
    <property type="match status" value="1"/>
</dbReference>
<dbReference type="InterPro" id="IPR002668">
    <property type="entry name" value="CNT_N_dom"/>
</dbReference>
<dbReference type="Pfam" id="PF07662">
    <property type="entry name" value="Nucleos_tra2_C"/>
    <property type="match status" value="1"/>
</dbReference>
<dbReference type="GO" id="GO:0005886">
    <property type="term" value="C:plasma membrane"/>
    <property type="evidence" value="ECO:0007669"/>
    <property type="project" value="UniProtKB-SubCell"/>
</dbReference>
<dbReference type="GO" id="GO:0005415">
    <property type="term" value="F:nucleoside:sodium symporter activity"/>
    <property type="evidence" value="ECO:0007669"/>
    <property type="project" value="TreeGrafter"/>
</dbReference>
<dbReference type="InterPro" id="IPR011657">
    <property type="entry name" value="CNT_C_dom"/>
</dbReference>
<feature type="domain" description="Nucleoside transporter/FeoB GTPase Gate" evidence="10">
    <location>
        <begin position="285"/>
        <end position="382"/>
    </location>
</feature>
<sequence length="625" mass="69386">MDESANIEEKPEKPSRKKKFLILLLHVIFHLILISYFIATSVVYFRYDRQSSECIEPVSENATEVTPEIIAIPTEANPTAAPAIPPPETRYRRQVDVTTAPDAKKKPFEPNLLCSIDWCHGYGFFGILFVIFYIFWIYYWLVKPLVGKKLYGQTIEPAVDKWISFSRGFAVSLIMVLLVIILVVGYLLFECRNDFRKSAGLVAPLLFVFLGFLCSKHRRVIQWRIVIHGILGQLILGIICIRLEFGRSVFKCIGDKVSTFLLFANHGARFVYGDRICDDFVFAFAILAMIFFFSVATSCLYYLGIMQFFLGVLGWLLQATVGTTVCESINAVGTVFLGMSESPLLIRPYIPLLTVSELHTICVSGYSNVAGTVLGAYIAFGAPPGLLITASVMAAPASLAFAKLFFPETEESVTRSDNIVMIPTTNTSILDAIISGAAGALTIVLGIVSNIIAFLSLFAFLNAVTEWIFDLLGFNQITLVYLLTYLFVPLVFAMGVPTHDCKRVGELVAQKTFINEFTAYKNLGQMIEQDLIDQRSAGIATFALCGFSNPASLGILIAALSAMAPNRRTDIMHVALRGFFVGSFVSFTSASFAGILIQENELQKMNTKMIDFQYLNTMDMGLFFH</sequence>
<reference evidence="11 12" key="1">
    <citation type="journal article" date="2007" name="Nature">
        <title>Evolution of genes and genomes on the Drosophila phylogeny.</title>
        <authorList>
            <consortium name="Drosophila 12 Genomes Consortium"/>
            <person name="Clark A.G."/>
            <person name="Eisen M.B."/>
            <person name="Smith D.R."/>
            <person name="Bergman C.M."/>
            <person name="Oliver B."/>
            <person name="Markow T.A."/>
            <person name="Kaufman T.C."/>
            <person name="Kellis M."/>
            <person name="Gelbart W."/>
            <person name="Iyer V.N."/>
            <person name="Pollard D.A."/>
            <person name="Sackton T.B."/>
            <person name="Larracuente A.M."/>
            <person name="Singh N.D."/>
            <person name="Abad J.P."/>
            <person name="Abt D.N."/>
            <person name="Adryan B."/>
            <person name="Aguade M."/>
            <person name="Akashi H."/>
            <person name="Anderson W.W."/>
            <person name="Aquadro C.F."/>
            <person name="Ardell D.H."/>
            <person name="Arguello R."/>
            <person name="Artieri C.G."/>
            <person name="Barbash D.A."/>
            <person name="Barker D."/>
            <person name="Barsanti P."/>
            <person name="Batterham P."/>
            <person name="Batzoglou S."/>
            <person name="Begun D."/>
            <person name="Bhutkar A."/>
            <person name="Blanco E."/>
            <person name="Bosak S.A."/>
            <person name="Bradley R.K."/>
            <person name="Brand A.D."/>
            <person name="Brent M.R."/>
            <person name="Brooks A.N."/>
            <person name="Brown R.H."/>
            <person name="Butlin R.K."/>
            <person name="Caggese C."/>
            <person name="Calvi B.R."/>
            <person name="Bernardo de Carvalho A."/>
            <person name="Caspi A."/>
            <person name="Castrezana S."/>
            <person name="Celniker S.E."/>
            <person name="Chang J.L."/>
            <person name="Chapple C."/>
            <person name="Chatterji S."/>
            <person name="Chinwalla A."/>
            <person name="Civetta A."/>
            <person name="Clifton S.W."/>
            <person name="Comeron J.M."/>
            <person name="Costello J.C."/>
            <person name="Coyne J.A."/>
            <person name="Daub J."/>
            <person name="David R.G."/>
            <person name="Delcher A.L."/>
            <person name="Delehaunty K."/>
            <person name="Do C.B."/>
            <person name="Ebling H."/>
            <person name="Edwards K."/>
            <person name="Eickbush T."/>
            <person name="Evans J.D."/>
            <person name="Filipski A."/>
            <person name="Findeiss S."/>
            <person name="Freyhult E."/>
            <person name="Fulton L."/>
            <person name="Fulton R."/>
            <person name="Garcia A.C."/>
            <person name="Gardiner A."/>
            <person name="Garfield D.A."/>
            <person name="Garvin B.E."/>
            <person name="Gibson G."/>
            <person name="Gilbert D."/>
            <person name="Gnerre S."/>
            <person name="Godfrey J."/>
            <person name="Good R."/>
            <person name="Gotea V."/>
            <person name="Gravely B."/>
            <person name="Greenberg A.J."/>
            <person name="Griffiths-Jones S."/>
            <person name="Gross S."/>
            <person name="Guigo R."/>
            <person name="Gustafson E.A."/>
            <person name="Haerty W."/>
            <person name="Hahn M.W."/>
            <person name="Halligan D.L."/>
            <person name="Halpern A.L."/>
            <person name="Halter G.M."/>
            <person name="Han M.V."/>
            <person name="Heger A."/>
            <person name="Hillier L."/>
            <person name="Hinrichs A.S."/>
            <person name="Holmes I."/>
            <person name="Hoskins R.A."/>
            <person name="Hubisz M.J."/>
            <person name="Hultmark D."/>
            <person name="Huntley M.A."/>
            <person name="Jaffe D.B."/>
            <person name="Jagadeeshan S."/>
            <person name="Jeck W.R."/>
            <person name="Johnson J."/>
            <person name="Jones C.D."/>
            <person name="Jordan W.C."/>
            <person name="Karpen G.H."/>
            <person name="Kataoka E."/>
            <person name="Keightley P.D."/>
            <person name="Kheradpour P."/>
            <person name="Kirkness E.F."/>
            <person name="Koerich L.B."/>
            <person name="Kristiansen K."/>
            <person name="Kudrna D."/>
            <person name="Kulathinal R.J."/>
            <person name="Kumar S."/>
            <person name="Kwok R."/>
            <person name="Lander E."/>
            <person name="Langley C.H."/>
            <person name="Lapoint R."/>
            <person name="Lazzaro B.P."/>
            <person name="Lee S.J."/>
            <person name="Levesque L."/>
            <person name="Li R."/>
            <person name="Lin C.F."/>
            <person name="Lin M.F."/>
            <person name="Lindblad-Toh K."/>
            <person name="Llopart A."/>
            <person name="Long M."/>
            <person name="Low L."/>
            <person name="Lozovsky E."/>
            <person name="Lu J."/>
            <person name="Luo M."/>
            <person name="Machado C.A."/>
            <person name="Makalowski W."/>
            <person name="Marzo M."/>
            <person name="Matsuda M."/>
            <person name="Matzkin L."/>
            <person name="McAllister B."/>
            <person name="McBride C.S."/>
            <person name="McKernan B."/>
            <person name="McKernan K."/>
            <person name="Mendez-Lago M."/>
            <person name="Minx P."/>
            <person name="Mollenhauer M.U."/>
            <person name="Montooth K."/>
            <person name="Mount S.M."/>
            <person name="Mu X."/>
            <person name="Myers E."/>
            <person name="Negre B."/>
            <person name="Newfeld S."/>
            <person name="Nielsen R."/>
            <person name="Noor M.A."/>
            <person name="O'Grady P."/>
            <person name="Pachter L."/>
            <person name="Papaceit M."/>
            <person name="Parisi M.J."/>
            <person name="Parisi M."/>
            <person name="Parts L."/>
            <person name="Pedersen J.S."/>
            <person name="Pesole G."/>
            <person name="Phillippy A.M."/>
            <person name="Ponting C.P."/>
            <person name="Pop M."/>
            <person name="Porcelli D."/>
            <person name="Powell J.R."/>
            <person name="Prohaska S."/>
            <person name="Pruitt K."/>
            <person name="Puig M."/>
            <person name="Quesneville H."/>
            <person name="Ram K.R."/>
            <person name="Rand D."/>
            <person name="Rasmussen M.D."/>
            <person name="Reed L.K."/>
            <person name="Reenan R."/>
            <person name="Reily A."/>
            <person name="Remington K.A."/>
            <person name="Rieger T.T."/>
            <person name="Ritchie M.G."/>
            <person name="Robin C."/>
            <person name="Rogers Y.H."/>
            <person name="Rohde C."/>
            <person name="Rozas J."/>
            <person name="Rubenfield M.J."/>
            <person name="Ruiz A."/>
            <person name="Russo S."/>
            <person name="Salzberg S.L."/>
            <person name="Sanchez-Gracia A."/>
            <person name="Saranga D.J."/>
            <person name="Sato H."/>
            <person name="Schaeffer S.W."/>
            <person name="Schatz M.C."/>
            <person name="Schlenke T."/>
            <person name="Schwartz R."/>
            <person name="Segarra C."/>
            <person name="Singh R.S."/>
            <person name="Sirot L."/>
            <person name="Sirota M."/>
            <person name="Sisneros N.B."/>
            <person name="Smith C.D."/>
            <person name="Smith T.F."/>
            <person name="Spieth J."/>
            <person name="Stage D.E."/>
            <person name="Stark A."/>
            <person name="Stephan W."/>
            <person name="Strausberg R.L."/>
            <person name="Strempel S."/>
            <person name="Sturgill D."/>
            <person name="Sutton G."/>
            <person name="Sutton G.G."/>
            <person name="Tao W."/>
            <person name="Teichmann S."/>
            <person name="Tobari Y.N."/>
            <person name="Tomimura Y."/>
            <person name="Tsolas J.M."/>
            <person name="Valente V.L."/>
            <person name="Venter E."/>
            <person name="Venter J.C."/>
            <person name="Vicario S."/>
            <person name="Vieira F.G."/>
            <person name="Vilella A.J."/>
            <person name="Villasante A."/>
            <person name="Walenz B."/>
            <person name="Wang J."/>
            <person name="Wasserman M."/>
            <person name="Watts T."/>
            <person name="Wilson D."/>
            <person name="Wilson R.K."/>
            <person name="Wing R.A."/>
            <person name="Wolfner M.F."/>
            <person name="Wong A."/>
            <person name="Wong G.K."/>
            <person name="Wu C.I."/>
            <person name="Wu G."/>
            <person name="Yamamoto D."/>
            <person name="Yang H.P."/>
            <person name="Yang S.P."/>
            <person name="Yorke J.A."/>
            <person name="Yoshida K."/>
            <person name="Zdobnov E."/>
            <person name="Zhang P."/>
            <person name="Zhang Y."/>
            <person name="Zimin A.V."/>
            <person name="Baldwin J."/>
            <person name="Abdouelleil A."/>
            <person name="Abdulkadir J."/>
            <person name="Abebe A."/>
            <person name="Abera B."/>
            <person name="Abreu J."/>
            <person name="Acer S.C."/>
            <person name="Aftuck L."/>
            <person name="Alexander A."/>
            <person name="An P."/>
            <person name="Anderson E."/>
            <person name="Anderson S."/>
            <person name="Arachi H."/>
            <person name="Azer M."/>
            <person name="Bachantsang P."/>
            <person name="Barry A."/>
            <person name="Bayul T."/>
            <person name="Berlin A."/>
            <person name="Bessette D."/>
            <person name="Bloom T."/>
            <person name="Blye J."/>
            <person name="Boguslavskiy L."/>
            <person name="Bonnet C."/>
            <person name="Boukhgalter B."/>
            <person name="Bourzgui I."/>
            <person name="Brown A."/>
            <person name="Cahill P."/>
            <person name="Channer S."/>
            <person name="Cheshatsang Y."/>
            <person name="Chuda L."/>
            <person name="Citroen M."/>
            <person name="Collymore A."/>
            <person name="Cooke P."/>
            <person name="Costello M."/>
            <person name="D'Aco K."/>
            <person name="Daza R."/>
            <person name="De Haan G."/>
            <person name="DeGray S."/>
            <person name="DeMaso C."/>
            <person name="Dhargay N."/>
            <person name="Dooley K."/>
            <person name="Dooley E."/>
            <person name="Doricent M."/>
            <person name="Dorje P."/>
            <person name="Dorjee K."/>
            <person name="Dupes A."/>
            <person name="Elong R."/>
            <person name="Falk J."/>
            <person name="Farina A."/>
            <person name="Faro S."/>
            <person name="Ferguson D."/>
            <person name="Fisher S."/>
            <person name="Foley C.D."/>
            <person name="Franke A."/>
            <person name="Friedrich D."/>
            <person name="Gadbois L."/>
            <person name="Gearin G."/>
            <person name="Gearin C.R."/>
            <person name="Giannoukos G."/>
            <person name="Goode T."/>
            <person name="Graham J."/>
            <person name="Grandbois E."/>
            <person name="Grewal S."/>
            <person name="Gyaltsen K."/>
            <person name="Hafez N."/>
            <person name="Hagos B."/>
            <person name="Hall J."/>
            <person name="Henson C."/>
            <person name="Hollinger A."/>
            <person name="Honan T."/>
            <person name="Huard M.D."/>
            <person name="Hughes L."/>
            <person name="Hurhula B."/>
            <person name="Husby M.E."/>
            <person name="Kamat A."/>
            <person name="Kanga B."/>
            <person name="Kashin S."/>
            <person name="Khazanovich D."/>
            <person name="Kisner P."/>
            <person name="Lance K."/>
            <person name="Lara M."/>
            <person name="Lee W."/>
            <person name="Lennon N."/>
            <person name="Letendre F."/>
            <person name="LeVine R."/>
            <person name="Lipovsky A."/>
            <person name="Liu X."/>
            <person name="Liu J."/>
            <person name="Liu S."/>
            <person name="Lokyitsang T."/>
            <person name="Lokyitsang Y."/>
            <person name="Lubonja R."/>
            <person name="Lui A."/>
            <person name="MacDonald P."/>
            <person name="Magnisalis V."/>
            <person name="Maru K."/>
            <person name="Matthews C."/>
            <person name="McCusker W."/>
            <person name="McDonough S."/>
            <person name="Mehta T."/>
            <person name="Meldrim J."/>
            <person name="Meneus L."/>
            <person name="Mihai O."/>
            <person name="Mihalev A."/>
            <person name="Mihova T."/>
            <person name="Mittelman R."/>
            <person name="Mlenga V."/>
            <person name="Montmayeur A."/>
            <person name="Mulrain L."/>
            <person name="Navidi A."/>
            <person name="Naylor J."/>
            <person name="Negash T."/>
            <person name="Nguyen T."/>
            <person name="Nguyen N."/>
            <person name="Nicol R."/>
            <person name="Norbu C."/>
            <person name="Norbu N."/>
            <person name="Novod N."/>
            <person name="O'Neill B."/>
            <person name="Osman S."/>
            <person name="Markiewicz E."/>
            <person name="Oyono O.L."/>
            <person name="Patti C."/>
            <person name="Phunkhang P."/>
            <person name="Pierre F."/>
            <person name="Priest M."/>
            <person name="Raghuraman S."/>
            <person name="Rege F."/>
            <person name="Reyes R."/>
            <person name="Rise C."/>
            <person name="Rogov P."/>
            <person name="Ross K."/>
            <person name="Ryan E."/>
            <person name="Settipalli S."/>
            <person name="Shea T."/>
            <person name="Sherpa N."/>
            <person name="Shi L."/>
            <person name="Shih D."/>
            <person name="Sparrow T."/>
            <person name="Spaulding J."/>
            <person name="Stalker J."/>
            <person name="Stange-Thomann N."/>
            <person name="Stavropoulos S."/>
            <person name="Stone C."/>
            <person name="Strader C."/>
            <person name="Tesfaye S."/>
            <person name="Thomson T."/>
            <person name="Thoulutsang Y."/>
            <person name="Thoulutsang D."/>
            <person name="Topham K."/>
            <person name="Topping I."/>
            <person name="Tsamla T."/>
            <person name="Vassiliev H."/>
            <person name="Vo A."/>
            <person name="Wangchuk T."/>
            <person name="Wangdi T."/>
            <person name="Weiand M."/>
            <person name="Wilkinson J."/>
            <person name="Wilson A."/>
            <person name="Yadav S."/>
            <person name="Young G."/>
            <person name="Yu Q."/>
            <person name="Zembek L."/>
            <person name="Zhong D."/>
            <person name="Zimmer A."/>
            <person name="Zwirko Z."/>
            <person name="Jaffe D.B."/>
            <person name="Alvarez P."/>
            <person name="Brockman W."/>
            <person name="Butler J."/>
            <person name="Chin C."/>
            <person name="Gnerre S."/>
            <person name="Grabherr M."/>
            <person name="Kleber M."/>
            <person name="Mauceli E."/>
            <person name="MacCallum I."/>
        </authorList>
    </citation>
    <scope>NUCLEOTIDE SEQUENCE [LARGE SCALE GENOMIC DNA]</scope>
    <source>
        <strain evidence="12">Tucson 14030-0811.24</strain>
    </source>
</reference>
<dbReference type="SMR" id="B4MUJ0"/>
<feature type="transmembrane region" description="Helical" evidence="7">
    <location>
        <begin position="122"/>
        <end position="141"/>
    </location>
</feature>
<feature type="transmembrane region" description="Helical" evidence="7">
    <location>
        <begin position="195"/>
        <end position="213"/>
    </location>
</feature>
<evidence type="ECO:0000256" key="3">
    <source>
        <dbReference type="ARBA" id="ARBA00022475"/>
    </source>
</evidence>
<dbReference type="InterPro" id="IPR011642">
    <property type="entry name" value="Gate_dom"/>
</dbReference>
<dbReference type="STRING" id="7260.B4MUJ0"/>
<keyword evidence="5 7" id="KW-1133">Transmembrane helix</keyword>
<evidence type="ECO:0000259" key="10">
    <source>
        <dbReference type="Pfam" id="PF07670"/>
    </source>
</evidence>
<feature type="domain" description="Concentrative nucleoside transporter C-terminal" evidence="9">
    <location>
        <begin position="387"/>
        <end position="594"/>
    </location>
</feature>
<dbReference type="PANTHER" id="PTHR10590:SF4">
    <property type="entry name" value="SOLUTE CARRIER FAMILY 28 MEMBER 3"/>
    <property type="match status" value="1"/>
</dbReference>
<keyword evidence="4 7" id="KW-0812">Transmembrane</keyword>
<feature type="transmembrane region" description="Helical" evidence="7">
    <location>
        <begin position="539"/>
        <end position="562"/>
    </location>
</feature>
<comment type="similarity">
    <text evidence="2">Belongs to the concentrative nucleoside transporter (CNT) (TC 2.A.41) family.</text>
</comment>
<dbReference type="eggNOG" id="KOG3747">
    <property type="taxonomic scope" value="Eukaryota"/>
</dbReference>
<feature type="domain" description="Concentrative nucleoside transporter N-terminal" evidence="8">
    <location>
        <begin position="205"/>
        <end position="274"/>
    </location>
</feature>
<feature type="transmembrane region" description="Helical" evidence="7">
    <location>
        <begin position="169"/>
        <end position="189"/>
    </location>
</feature>
<dbReference type="OMA" id="CRDRKSI"/>
<feature type="transmembrane region" description="Helical" evidence="7">
    <location>
        <begin position="280"/>
        <end position="303"/>
    </location>
</feature>
<evidence type="ECO:0000313" key="11">
    <source>
        <dbReference type="EMBL" id="EDW76185.1"/>
    </source>
</evidence>